<dbReference type="EMBL" id="JBHSMD010000004">
    <property type="protein sequence ID" value="MFC5494172.1"/>
    <property type="molecule type" value="Genomic_DNA"/>
</dbReference>
<organism evidence="2 3">
    <name type="scientific">Nocardioides caricicola</name>
    <dbReference type="NCBI Taxonomy" id="634770"/>
    <lineage>
        <taxon>Bacteria</taxon>
        <taxon>Bacillati</taxon>
        <taxon>Actinomycetota</taxon>
        <taxon>Actinomycetes</taxon>
        <taxon>Propionibacteriales</taxon>
        <taxon>Nocardioidaceae</taxon>
        <taxon>Nocardioides</taxon>
    </lineage>
</organism>
<evidence type="ECO:0000313" key="3">
    <source>
        <dbReference type="Proteomes" id="UP001595956"/>
    </source>
</evidence>
<evidence type="ECO:0000313" key="2">
    <source>
        <dbReference type="EMBL" id="MFC5494172.1"/>
    </source>
</evidence>
<protein>
    <submittedName>
        <fullName evidence="2">Serine hydrolase domain-containing protein</fullName>
        <ecNumber evidence="2">3.-.-.-</ecNumber>
    </submittedName>
</protein>
<dbReference type="Gene3D" id="3.40.710.10">
    <property type="entry name" value="DD-peptidase/beta-lactamase superfamily"/>
    <property type="match status" value="1"/>
</dbReference>
<dbReference type="RefSeq" id="WP_345179921.1">
    <property type="nucleotide sequence ID" value="NZ_BAABFQ010000007.1"/>
</dbReference>
<keyword evidence="2" id="KW-0378">Hydrolase</keyword>
<dbReference type="InterPro" id="IPR012338">
    <property type="entry name" value="Beta-lactam/transpept-like"/>
</dbReference>
<feature type="domain" description="Beta-lactamase-related" evidence="1">
    <location>
        <begin position="40"/>
        <end position="323"/>
    </location>
</feature>
<dbReference type="EC" id="3.-.-.-" evidence="2"/>
<dbReference type="InterPro" id="IPR050491">
    <property type="entry name" value="AmpC-like"/>
</dbReference>
<dbReference type="PROSITE" id="PS51257">
    <property type="entry name" value="PROKAR_LIPOPROTEIN"/>
    <property type="match status" value="1"/>
</dbReference>
<dbReference type="PANTHER" id="PTHR46825:SF9">
    <property type="entry name" value="BETA-LACTAMASE-RELATED DOMAIN-CONTAINING PROTEIN"/>
    <property type="match status" value="1"/>
</dbReference>
<name>A0ABW0N2N8_9ACTN</name>
<accession>A0ABW0N2N8</accession>
<dbReference type="Pfam" id="PF00144">
    <property type="entry name" value="Beta-lactamase"/>
    <property type="match status" value="1"/>
</dbReference>
<proteinExistence type="predicted"/>
<dbReference type="SUPFAM" id="SSF56601">
    <property type="entry name" value="beta-lactamase/transpeptidase-like"/>
    <property type="match status" value="1"/>
</dbReference>
<sequence>MRRWLVVGLLLVSACGVEVEEEVVATPRAVGPLGPPMASSGSLVTAVGGEIVACEGWGGGDCDTVYDIGSVTKQFTAAAIVELQSMGRLDVRDRIGRHLDGVPPDMRSITIQQLLTHTSGLVGSLGDDYEPLSRDDLLREAFASDLRSAPGTRYLYSNVGYTLLAAIIESASGEGYEQFLARHLFEPAEMTRTGYVLPDWESADVAVEYDARGRAHGTPLDHPWAEDGPYWNLRGNGGILSTARDMFRWSRALDGDELRELFRPRVREGAHADTWYGYGWVVLDSPVGRVQWHNGGNGLSYAEVTRTPAEDAFVFWVTNRSRGPGWNLERNGLTNALVSRLASLAPQPPL</sequence>
<dbReference type="PANTHER" id="PTHR46825">
    <property type="entry name" value="D-ALANYL-D-ALANINE-CARBOXYPEPTIDASE/ENDOPEPTIDASE AMPH"/>
    <property type="match status" value="1"/>
</dbReference>
<keyword evidence="3" id="KW-1185">Reference proteome</keyword>
<evidence type="ECO:0000259" key="1">
    <source>
        <dbReference type="Pfam" id="PF00144"/>
    </source>
</evidence>
<dbReference type="GO" id="GO:0016787">
    <property type="term" value="F:hydrolase activity"/>
    <property type="evidence" value="ECO:0007669"/>
    <property type="project" value="UniProtKB-KW"/>
</dbReference>
<comment type="caution">
    <text evidence="2">The sequence shown here is derived from an EMBL/GenBank/DDBJ whole genome shotgun (WGS) entry which is preliminary data.</text>
</comment>
<dbReference type="InterPro" id="IPR001466">
    <property type="entry name" value="Beta-lactam-related"/>
</dbReference>
<dbReference type="Proteomes" id="UP001595956">
    <property type="component" value="Unassembled WGS sequence"/>
</dbReference>
<reference evidence="3" key="1">
    <citation type="journal article" date="2019" name="Int. J. Syst. Evol. Microbiol.">
        <title>The Global Catalogue of Microorganisms (GCM) 10K type strain sequencing project: providing services to taxonomists for standard genome sequencing and annotation.</title>
        <authorList>
            <consortium name="The Broad Institute Genomics Platform"/>
            <consortium name="The Broad Institute Genome Sequencing Center for Infectious Disease"/>
            <person name="Wu L."/>
            <person name="Ma J."/>
        </authorList>
    </citation>
    <scope>NUCLEOTIDE SEQUENCE [LARGE SCALE GENOMIC DNA]</scope>
    <source>
        <strain evidence="3">KACC 13778</strain>
    </source>
</reference>
<gene>
    <name evidence="2" type="ORF">ACFPKY_13725</name>
</gene>